<feature type="transmembrane region" description="Helical" evidence="1">
    <location>
        <begin position="72"/>
        <end position="90"/>
    </location>
</feature>
<feature type="transmembrane region" description="Helical" evidence="1">
    <location>
        <begin position="102"/>
        <end position="121"/>
    </location>
</feature>
<evidence type="ECO:0000256" key="1">
    <source>
        <dbReference type="SAM" id="Phobius"/>
    </source>
</evidence>
<keyword evidence="3" id="KW-1185">Reference proteome</keyword>
<gene>
    <name evidence="2" type="ORF">C9374_014404</name>
</gene>
<proteinExistence type="predicted"/>
<keyword evidence="1" id="KW-0812">Transmembrane</keyword>
<sequence>MNYAVSLSLLTTGVIHLLPLSGAIGSNQLHALYGIPIQDPNLIILMRHRAVLFGILGSYLCYAAFQPRHVKSALMMGLTSVISFMVLAYMSLEGYNKEIAKVFKVDVVALVSLVVGTVLHYNQK</sequence>
<accession>A0AA88KPE0</accession>
<evidence type="ECO:0008006" key="4">
    <source>
        <dbReference type="Google" id="ProtNLM"/>
    </source>
</evidence>
<organism evidence="2 3">
    <name type="scientific">Naegleria lovaniensis</name>
    <name type="common">Amoeba</name>
    <dbReference type="NCBI Taxonomy" id="51637"/>
    <lineage>
        <taxon>Eukaryota</taxon>
        <taxon>Discoba</taxon>
        <taxon>Heterolobosea</taxon>
        <taxon>Tetramitia</taxon>
        <taxon>Eutetramitia</taxon>
        <taxon>Vahlkampfiidae</taxon>
        <taxon>Naegleria</taxon>
    </lineage>
</organism>
<evidence type="ECO:0000313" key="2">
    <source>
        <dbReference type="EMBL" id="KAG2389004.1"/>
    </source>
</evidence>
<reference evidence="2 3" key="1">
    <citation type="journal article" date="2018" name="BMC Genomics">
        <title>The genome of Naegleria lovaniensis, the basis for a comparative approach to unravel pathogenicity factors of the human pathogenic amoeba N. fowleri.</title>
        <authorList>
            <person name="Liechti N."/>
            <person name="Schurch N."/>
            <person name="Bruggmann R."/>
            <person name="Wittwer M."/>
        </authorList>
    </citation>
    <scope>NUCLEOTIDE SEQUENCE [LARGE SCALE GENOMIC DNA]</scope>
    <source>
        <strain evidence="2 3">ATCC 30569</strain>
    </source>
</reference>
<dbReference type="GeneID" id="68106857"/>
<dbReference type="RefSeq" id="XP_044552996.1">
    <property type="nucleotide sequence ID" value="XM_044690388.1"/>
</dbReference>
<keyword evidence="1" id="KW-0472">Membrane</keyword>
<keyword evidence="1" id="KW-1133">Transmembrane helix</keyword>
<comment type="caution">
    <text evidence="2">The sequence shown here is derived from an EMBL/GenBank/DDBJ whole genome shotgun (WGS) entry which is preliminary data.</text>
</comment>
<evidence type="ECO:0000313" key="3">
    <source>
        <dbReference type="Proteomes" id="UP000816034"/>
    </source>
</evidence>
<dbReference type="AlphaFoldDB" id="A0AA88KPE0"/>
<dbReference type="EMBL" id="PYSW02000008">
    <property type="protein sequence ID" value="KAG2389004.1"/>
    <property type="molecule type" value="Genomic_DNA"/>
</dbReference>
<protein>
    <recommendedName>
        <fullName evidence="4">Phosphopantetheine adenylyltransferase</fullName>
    </recommendedName>
</protein>
<name>A0AA88KPE0_NAELO</name>
<feature type="transmembrane region" description="Helical" evidence="1">
    <location>
        <begin position="46"/>
        <end position="65"/>
    </location>
</feature>
<dbReference type="Proteomes" id="UP000816034">
    <property type="component" value="Unassembled WGS sequence"/>
</dbReference>